<dbReference type="RefSeq" id="WP_343797129.1">
    <property type="nucleotide sequence ID" value="NZ_BAAAGF010000002.1"/>
</dbReference>
<sequence>MKVTTIKITVLLIVVVTFQSCLNVANDVKSWIELNAEDEIFGKYHMLEDDGIKIYLPDVFKRYSSVEYQQLLDSLATKKDYEYESKRLKSMRELEGNLYLYFDETTRSTYSINTMPYMPLYKRDAQYLLGMIRLGNERVAENTDLKFTKITAKYNASNGPQIFKVVHRIDNEAKQTSTFSTTYIISSNHKTVFINLTTPFDVYFDPFLQKMIL</sequence>
<comment type="caution">
    <text evidence="1">The sequence shown here is derived from an EMBL/GenBank/DDBJ whole genome shotgun (WGS) entry which is preliminary data.</text>
</comment>
<name>A0ABN1JM96_9FLAO</name>
<accession>A0ABN1JM96</accession>
<dbReference type="PROSITE" id="PS51257">
    <property type="entry name" value="PROKAR_LIPOPROTEIN"/>
    <property type="match status" value="1"/>
</dbReference>
<protein>
    <recommendedName>
        <fullName evidence="3">Lipoprotein</fullName>
    </recommendedName>
</protein>
<proteinExistence type="predicted"/>
<dbReference type="EMBL" id="BAAAGF010000002">
    <property type="protein sequence ID" value="GAA0742719.1"/>
    <property type="molecule type" value="Genomic_DNA"/>
</dbReference>
<gene>
    <name evidence="1" type="ORF">GCM10009431_15070</name>
</gene>
<organism evidence="1 2">
    <name type="scientific">Gaetbulibacter jejuensis</name>
    <dbReference type="NCBI Taxonomy" id="584607"/>
    <lineage>
        <taxon>Bacteria</taxon>
        <taxon>Pseudomonadati</taxon>
        <taxon>Bacteroidota</taxon>
        <taxon>Flavobacteriia</taxon>
        <taxon>Flavobacteriales</taxon>
        <taxon>Flavobacteriaceae</taxon>
        <taxon>Gaetbulibacter</taxon>
    </lineage>
</organism>
<reference evidence="1 2" key="1">
    <citation type="journal article" date="2019" name="Int. J. Syst. Evol. Microbiol.">
        <title>The Global Catalogue of Microorganisms (GCM) 10K type strain sequencing project: providing services to taxonomists for standard genome sequencing and annotation.</title>
        <authorList>
            <consortium name="The Broad Institute Genomics Platform"/>
            <consortium name="The Broad Institute Genome Sequencing Center for Infectious Disease"/>
            <person name="Wu L."/>
            <person name="Ma J."/>
        </authorList>
    </citation>
    <scope>NUCLEOTIDE SEQUENCE [LARGE SCALE GENOMIC DNA]</scope>
    <source>
        <strain evidence="1 2">JCM 15976</strain>
    </source>
</reference>
<evidence type="ECO:0000313" key="2">
    <source>
        <dbReference type="Proteomes" id="UP001500736"/>
    </source>
</evidence>
<keyword evidence="2" id="KW-1185">Reference proteome</keyword>
<dbReference type="Proteomes" id="UP001500736">
    <property type="component" value="Unassembled WGS sequence"/>
</dbReference>
<evidence type="ECO:0000313" key="1">
    <source>
        <dbReference type="EMBL" id="GAA0742719.1"/>
    </source>
</evidence>
<evidence type="ECO:0008006" key="3">
    <source>
        <dbReference type="Google" id="ProtNLM"/>
    </source>
</evidence>